<dbReference type="GO" id="GO:0005576">
    <property type="term" value="C:extracellular region"/>
    <property type="evidence" value="ECO:0007669"/>
    <property type="project" value="TreeGrafter"/>
</dbReference>
<organism evidence="10">
    <name type="scientific">marine metagenome</name>
    <dbReference type="NCBI Taxonomy" id="408172"/>
    <lineage>
        <taxon>unclassified sequences</taxon>
        <taxon>metagenomes</taxon>
        <taxon>ecological metagenomes</taxon>
    </lineage>
</organism>
<evidence type="ECO:0000313" key="10">
    <source>
        <dbReference type="EMBL" id="SVB36005.1"/>
    </source>
</evidence>
<dbReference type="GO" id="GO:0018104">
    <property type="term" value="P:peptidoglycan-protein cross-linking"/>
    <property type="evidence" value="ECO:0007669"/>
    <property type="project" value="TreeGrafter"/>
</dbReference>
<evidence type="ECO:0000256" key="7">
    <source>
        <dbReference type="ARBA" id="ARBA00022984"/>
    </source>
</evidence>
<dbReference type="Gene3D" id="2.40.440.10">
    <property type="entry name" value="L,D-transpeptidase catalytic domain-like"/>
    <property type="match status" value="1"/>
</dbReference>
<evidence type="ECO:0000256" key="3">
    <source>
        <dbReference type="ARBA" id="ARBA00022676"/>
    </source>
</evidence>
<protein>
    <recommendedName>
        <fullName evidence="9">L,D-TPase catalytic domain-containing protein</fullName>
    </recommendedName>
</protein>
<keyword evidence="7" id="KW-0573">Peptidoglycan synthesis</keyword>
<evidence type="ECO:0000256" key="5">
    <source>
        <dbReference type="ARBA" id="ARBA00022801"/>
    </source>
</evidence>
<dbReference type="CDD" id="cd16913">
    <property type="entry name" value="YkuD_like"/>
    <property type="match status" value="1"/>
</dbReference>
<keyword evidence="8" id="KW-0961">Cell wall biogenesis/degradation</keyword>
<reference evidence="10" key="1">
    <citation type="submission" date="2018-05" db="EMBL/GenBank/DDBJ databases">
        <authorList>
            <person name="Lanie J.A."/>
            <person name="Ng W.-L."/>
            <person name="Kazmierczak K.M."/>
            <person name="Andrzejewski T.M."/>
            <person name="Davidsen T.M."/>
            <person name="Wayne K.J."/>
            <person name="Tettelin H."/>
            <person name="Glass J.I."/>
            <person name="Rusch D."/>
            <person name="Podicherti R."/>
            <person name="Tsui H.-C.T."/>
            <person name="Winkler M.E."/>
        </authorList>
    </citation>
    <scope>NUCLEOTIDE SEQUENCE</scope>
</reference>
<comment type="pathway">
    <text evidence="1">Cell wall biogenesis; peptidoglycan biosynthesis.</text>
</comment>
<keyword evidence="4" id="KW-0808">Transferase</keyword>
<name>A0A382DCL3_9ZZZZ</name>
<dbReference type="InterPro" id="IPR005490">
    <property type="entry name" value="LD_TPept_cat_dom"/>
</dbReference>
<evidence type="ECO:0000256" key="2">
    <source>
        <dbReference type="ARBA" id="ARBA00005992"/>
    </source>
</evidence>
<proteinExistence type="inferred from homology"/>
<evidence type="ECO:0000259" key="9">
    <source>
        <dbReference type="PROSITE" id="PS52029"/>
    </source>
</evidence>
<dbReference type="PROSITE" id="PS52029">
    <property type="entry name" value="LD_TPASE"/>
    <property type="match status" value="1"/>
</dbReference>
<dbReference type="Pfam" id="PF03734">
    <property type="entry name" value="YkuD"/>
    <property type="match status" value="1"/>
</dbReference>
<dbReference type="PANTHER" id="PTHR30582:SF24">
    <property type="entry name" value="L,D-TRANSPEPTIDASE ERFK_SRFK-RELATED"/>
    <property type="match status" value="1"/>
</dbReference>
<keyword evidence="3" id="KW-0328">Glycosyltransferase</keyword>
<evidence type="ECO:0000256" key="6">
    <source>
        <dbReference type="ARBA" id="ARBA00022960"/>
    </source>
</evidence>
<dbReference type="InterPro" id="IPR038063">
    <property type="entry name" value="Transpep_catalytic_dom"/>
</dbReference>
<dbReference type="SUPFAM" id="SSF141523">
    <property type="entry name" value="L,D-transpeptidase catalytic domain-like"/>
    <property type="match status" value="1"/>
</dbReference>
<keyword evidence="5" id="KW-0378">Hydrolase</keyword>
<evidence type="ECO:0000256" key="1">
    <source>
        <dbReference type="ARBA" id="ARBA00004752"/>
    </source>
</evidence>
<dbReference type="InterPro" id="IPR050979">
    <property type="entry name" value="LD-transpeptidase"/>
</dbReference>
<dbReference type="EMBL" id="UINC01038665">
    <property type="protein sequence ID" value="SVB36005.1"/>
    <property type="molecule type" value="Genomic_DNA"/>
</dbReference>
<dbReference type="PANTHER" id="PTHR30582">
    <property type="entry name" value="L,D-TRANSPEPTIDASE"/>
    <property type="match status" value="1"/>
</dbReference>
<evidence type="ECO:0000256" key="4">
    <source>
        <dbReference type="ARBA" id="ARBA00022679"/>
    </source>
</evidence>
<accession>A0A382DCL3</accession>
<dbReference type="GO" id="GO:0016757">
    <property type="term" value="F:glycosyltransferase activity"/>
    <property type="evidence" value="ECO:0007669"/>
    <property type="project" value="UniProtKB-KW"/>
</dbReference>
<feature type="domain" description="L,D-TPase catalytic" evidence="9">
    <location>
        <begin position="10"/>
        <end position="166"/>
    </location>
</feature>
<sequence>MILPVVQGNRNIRVDLASQRLELLSEGQVLESFLVSTSKYGPGEISGSLKTPRGQHIIRAKIGVGQPLGTVFRGRRPTGDLYSDELARSEPGRDWILTRILWLSGTEVGRNRLGNVDTMRRYIYIHGTPSSEFLGEPRSIGCIRMSNQEVLELFDWVEIGMSVEIN</sequence>
<keyword evidence="6" id="KW-0133">Cell shape</keyword>
<gene>
    <name evidence="10" type="ORF">METZ01_LOCUS188859</name>
</gene>
<comment type="similarity">
    <text evidence="2">Belongs to the YkuD family.</text>
</comment>
<evidence type="ECO:0000256" key="8">
    <source>
        <dbReference type="ARBA" id="ARBA00023316"/>
    </source>
</evidence>
<dbReference type="UniPathway" id="UPA00219"/>
<dbReference type="AlphaFoldDB" id="A0A382DCL3"/>
<dbReference type="GO" id="GO:0071972">
    <property type="term" value="F:peptidoglycan L,D-transpeptidase activity"/>
    <property type="evidence" value="ECO:0007669"/>
    <property type="project" value="TreeGrafter"/>
</dbReference>
<dbReference type="GO" id="GO:0008360">
    <property type="term" value="P:regulation of cell shape"/>
    <property type="evidence" value="ECO:0007669"/>
    <property type="project" value="UniProtKB-KW"/>
</dbReference>
<dbReference type="GO" id="GO:0071555">
    <property type="term" value="P:cell wall organization"/>
    <property type="evidence" value="ECO:0007669"/>
    <property type="project" value="UniProtKB-KW"/>
</dbReference>